<dbReference type="EMBL" id="KZ819284">
    <property type="protein sequence ID" value="PWO00742.1"/>
    <property type="molecule type" value="Genomic_DNA"/>
</dbReference>
<keyword evidence="4" id="KW-1185">Reference proteome</keyword>
<evidence type="ECO:0000313" key="3">
    <source>
        <dbReference type="EMBL" id="PWO00742.1"/>
    </source>
</evidence>
<dbReference type="RefSeq" id="XP_025601020.1">
    <property type="nucleotide sequence ID" value="XM_025739002.1"/>
</dbReference>
<dbReference type="InterPro" id="IPR001981">
    <property type="entry name" value="Colipase"/>
</dbReference>
<organism evidence="3 4">
    <name type="scientific">Tilletiopsis washingtonensis</name>
    <dbReference type="NCBI Taxonomy" id="58919"/>
    <lineage>
        <taxon>Eukaryota</taxon>
        <taxon>Fungi</taxon>
        <taxon>Dikarya</taxon>
        <taxon>Basidiomycota</taxon>
        <taxon>Ustilaginomycotina</taxon>
        <taxon>Exobasidiomycetes</taxon>
        <taxon>Entylomatales</taxon>
        <taxon>Entylomatales incertae sedis</taxon>
        <taxon>Tilletiopsis</taxon>
    </lineage>
</organism>
<dbReference type="OrthoDB" id="195231at2759"/>
<dbReference type="GO" id="GO:0016042">
    <property type="term" value="P:lipid catabolic process"/>
    <property type="evidence" value="ECO:0007669"/>
    <property type="project" value="InterPro"/>
</dbReference>
<dbReference type="GO" id="GO:0008047">
    <property type="term" value="F:enzyme activator activity"/>
    <property type="evidence" value="ECO:0007669"/>
    <property type="project" value="InterPro"/>
</dbReference>
<dbReference type="Proteomes" id="UP000245946">
    <property type="component" value="Unassembled WGS sequence"/>
</dbReference>
<accession>A0A316ZGV7</accession>
<dbReference type="GO" id="GO:0005576">
    <property type="term" value="C:extracellular region"/>
    <property type="evidence" value="ECO:0007669"/>
    <property type="project" value="InterPro"/>
</dbReference>
<feature type="signal peptide" evidence="2">
    <location>
        <begin position="1"/>
        <end position="19"/>
    </location>
</feature>
<evidence type="ECO:0000256" key="1">
    <source>
        <dbReference type="SAM" id="MobiDB-lite"/>
    </source>
</evidence>
<feature type="compositionally biased region" description="Pro residues" evidence="1">
    <location>
        <begin position="149"/>
        <end position="169"/>
    </location>
</feature>
<reference evidence="3 4" key="1">
    <citation type="journal article" date="2018" name="Mol. Biol. Evol.">
        <title>Broad Genomic Sampling Reveals a Smut Pathogenic Ancestry of the Fungal Clade Ustilaginomycotina.</title>
        <authorList>
            <person name="Kijpornyongpan T."/>
            <person name="Mondo S.J."/>
            <person name="Barry K."/>
            <person name="Sandor L."/>
            <person name="Lee J."/>
            <person name="Lipzen A."/>
            <person name="Pangilinan J."/>
            <person name="LaButti K."/>
            <person name="Hainaut M."/>
            <person name="Henrissat B."/>
            <person name="Grigoriev I.V."/>
            <person name="Spatafora J.W."/>
            <person name="Aime M.C."/>
        </authorList>
    </citation>
    <scope>NUCLEOTIDE SEQUENCE [LARGE SCALE GENOMIC DNA]</scope>
    <source>
        <strain evidence="3 4">MCA 4186</strain>
    </source>
</reference>
<feature type="chain" id="PRO_5016263863" description="Dickkopf N-terminal cysteine-rich domain-containing protein" evidence="2">
    <location>
        <begin position="20"/>
        <end position="1257"/>
    </location>
</feature>
<proteinExistence type="predicted"/>
<evidence type="ECO:0000313" key="4">
    <source>
        <dbReference type="Proteomes" id="UP000245946"/>
    </source>
</evidence>
<name>A0A316ZGV7_9BASI</name>
<dbReference type="GeneID" id="37266548"/>
<dbReference type="STRING" id="58919.A0A316ZGV7"/>
<evidence type="ECO:0000256" key="2">
    <source>
        <dbReference type="SAM" id="SignalP"/>
    </source>
</evidence>
<feature type="region of interest" description="Disordered" evidence="1">
    <location>
        <begin position="140"/>
        <end position="176"/>
    </location>
</feature>
<dbReference type="AlphaFoldDB" id="A0A316ZGV7"/>
<dbReference type="GO" id="GO:0007586">
    <property type="term" value="P:digestion"/>
    <property type="evidence" value="ECO:0007669"/>
    <property type="project" value="InterPro"/>
</dbReference>
<sequence length="1257" mass="129136">MRIFSLLLTALPLVAVASGSVIRPRAKGDLGSYCTKSTQCTSGPDVFCNRNRCDTQKPPASRCYKDNACLSGTCTNGRCDEYTKNAPIGAYCLVSSVCRSDNCEYWHCQKKKPDFAPCYKNKNCRSGICSPGGRNTKSTCQPIITQDPTPAPAPAPGPAPDPAPAPSPEPTKLGKKGAACSKNEACVSNSCSKEKICDGLDTGASCSAAEADQCISGLCGADGKCAALPKRLNDKSCEQNSDCLSGICSSITNLGLRCVGIAAGKTCFADLACRSLRCGGMPGNMACLGADGDPCSRDKPTACASGYCATSGLCSPKPLKGVIGDACQLDADCQSAVCGTNKKCDFPVALMPNFSPCASASGCLSGLCAVIPTRHATQTLCVPIADNAPCTSDAQCASASCSSTTHLCVPKPSPKGVLGDACQLDDDCESVLCGADKKCAAPRPALKANGLLCDADEECITGRCALEDPFTENRCLPLLAGDKCAADSDCKSSQCLVPFDATDSIKRCIADLDERCTTDGHCKSAYCNPSTLYCRPKPLPNLSICTDASDCLSDKCGPLEGAAPGSLFCLPLTEGESCTVNAQCKTETCSQTTNVCVAKPLLANFSPCSAGAQCDSGSCTYVFGSATSSMLCFPRPDGAACTSDGQCSLSCHPTARVCGEPLANLTPCTANEQCLSGLCDEKGSSQTLCIPLTGGQTCTSDAQCASTSCVSVSGVKTCKGALEERCSVDAFCASGHCVKGLCAATEPKPLELDEECADNEDCRSERCDFPQDSTTLVCMPSYGGKTCRADRECVSGQCGGGTSAAKFCRGVEGEYCGVISSFCMSDWCGGDGFCGAARKKFGQSCSADEQCASDVCGEDSKCALGTYGSLCVVNGDCESNTCTPLQGPTPVESTRYCTPPPVPNGVDCTMDVMCISGICGDGGVCLGVVAGGACTSNEACESELCGEGKCLGKEGALCSVAADCQSTLCDDATKNCLAASRLALDEECSSDGECLSERCGFALGEASPHATCLRRLGGKPCAVADDCASQQCAGTGADKFCKAQNGEACLVDSFCASATCTDGFCAAPLKSNFATCTADEQCLSNKCLPNISVGGLMCYPLAVNEDCTNSDQCSSGLCDGTTEKCLGAENEACSKAAECASFNCLSSGACGPRLRTLGEACSTSSQCASTSCQSGVCSELLALGSACMDDSHGDWCQSGTCRNGQCSVPLTKNGDSMHPGCRLRVGSLLEQCLLRGSEEQRRGMLDGIPVQLGLLCF</sequence>
<keyword evidence="2" id="KW-0732">Signal</keyword>
<protein>
    <recommendedName>
        <fullName evidence="5">Dickkopf N-terminal cysteine-rich domain-containing protein</fullName>
    </recommendedName>
</protein>
<gene>
    <name evidence="3" type="ORF">FA09DRAFT_112792</name>
</gene>
<dbReference type="PROSITE" id="PS51342">
    <property type="entry name" value="COLIPASE_2"/>
    <property type="match status" value="1"/>
</dbReference>
<evidence type="ECO:0008006" key="5">
    <source>
        <dbReference type="Google" id="ProtNLM"/>
    </source>
</evidence>